<evidence type="ECO:0000313" key="10">
    <source>
        <dbReference type="EMBL" id="OUN43812.1"/>
    </source>
</evidence>
<evidence type="ECO:0000256" key="2">
    <source>
        <dbReference type="ARBA" id="ARBA00022516"/>
    </source>
</evidence>
<dbReference type="GO" id="GO:0016297">
    <property type="term" value="F:fatty acyl-[ACP] hydrolase activity"/>
    <property type="evidence" value="ECO:0007669"/>
    <property type="project" value="InterPro"/>
</dbReference>
<dbReference type="PANTHER" id="PTHR31727">
    <property type="entry name" value="OLEOYL-ACYL CARRIER PROTEIN THIOESTERASE 1, CHLOROPLASTIC"/>
    <property type="match status" value="1"/>
</dbReference>
<dbReference type="Gene3D" id="3.10.129.10">
    <property type="entry name" value="Hotdog Thioesterase"/>
    <property type="match status" value="1"/>
</dbReference>
<dbReference type="GeneID" id="98653519"/>
<keyword evidence="6" id="KW-0443">Lipid metabolism</keyword>
<dbReference type="InterPro" id="IPR002864">
    <property type="entry name" value="Acyl-ACP_thioesterase_NHD"/>
</dbReference>
<evidence type="ECO:0000256" key="4">
    <source>
        <dbReference type="ARBA" id="ARBA00022832"/>
    </source>
</evidence>
<dbReference type="EMBL" id="NFHO01000003">
    <property type="protein sequence ID" value="OUN43812.1"/>
    <property type="molecule type" value="Genomic_DNA"/>
</dbReference>
<evidence type="ECO:0000256" key="6">
    <source>
        <dbReference type="ARBA" id="ARBA00023098"/>
    </source>
</evidence>
<evidence type="ECO:0000256" key="5">
    <source>
        <dbReference type="ARBA" id="ARBA00022946"/>
    </source>
</evidence>
<keyword evidence="5" id="KW-0809">Transit peptide</keyword>
<accession>A0A1Y3U4V9</accession>
<keyword evidence="3" id="KW-0378">Hydrolase</keyword>
<keyword evidence="11" id="KW-1185">Reference proteome</keyword>
<organism evidence="10 11">
    <name type="scientific">Enorma massiliensis</name>
    <dbReference type="NCBI Taxonomy" id="1472761"/>
    <lineage>
        <taxon>Bacteria</taxon>
        <taxon>Bacillati</taxon>
        <taxon>Actinomycetota</taxon>
        <taxon>Coriobacteriia</taxon>
        <taxon>Coriobacteriales</taxon>
        <taxon>Coriobacteriaceae</taxon>
        <taxon>Enorma</taxon>
    </lineage>
</organism>
<dbReference type="CDD" id="cd00586">
    <property type="entry name" value="4HBT"/>
    <property type="match status" value="1"/>
</dbReference>
<dbReference type="InterPro" id="IPR049427">
    <property type="entry name" value="Acyl-ACP_TE_C"/>
</dbReference>
<evidence type="ECO:0000256" key="1">
    <source>
        <dbReference type="ARBA" id="ARBA00006500"/>
    </source>
</evidence>
<reference evidence="11" key="1">
    <citation type="submission" date="2017-04" db="EMBL/GenBank/DDBJ databases">
        <title>Function of individual gut microbiota members based on whole genome sequencing of pure cultures obtained from chicken caecum.</title>
        <authorList>
            <person name="Medvecky M."/>
            <person name="Cejkova D."/>
            <person name="Polansky O."/>
            <person name="Karasova D."/>
            <person name="Kubasova T."/>
            <person name="Cizek A."/>
            <person name="Rychlik I."/>
        </authorList>
    </citation>
    <scope>NUCLEOTIDE SEQUENCE [LARGE SCALE GENOMIC DNA]</scope>
    <source>
        <strain evidence="11">An70</strain>
    </source>
</reference>
<evidence type="ECO:0000313" key="11">
    <source>
        <dbReference type="Proteomes" id="UP000196560"/>
    </source>
</evidence>
<evidence type="ECO:0000259" key="8">
    <source>
        <dbReference type="Pfam" id="PF01643"/>
    </source>
</evidence>
<dbReference type="eggNOG" id="COG3884">
    <property type="taxonomic scope" value="Bacteria"/>
</dbReference>
<dbReference type="Pfam" id="PF20791">
    <property type="entry name" value="Acyl-ACP_TE_C"/>
    <property type="match status" value="1"/>
</dbReference>
<dbReference type="Pfam" id="PF01643">
    <property type="entry name" value="Acyl-ACP_TE"/>
    <property type="match status" value="1"/>
</dbReference>
<protein>
    <submittedName>
        <fullName evidence="10">Acyl-[acyl-carrier-protein] thioesterase</fullName>
    </submittedName>
</protein>
<evidence type="ECO:0000256" key="7">
    <source>
        <dbReference type="ARBA" id="ARBA00023160"/>
    </source>
</evidence>
<dbReference type="Proteomes" id="UP000196560">
    <property type="component" value="Unassembled WGS sequence"/>
</dbReference>
<dbReference type="AlphaFoldDB" id="A0A1Y3U4V9"/>
<sequence>MTYQAPRDGAPVYELNTRIRYSEVDHRGTLTIPALINCFQDCSTFQSAEIGMNIGKLHEERQGWVLTHWQIVIDRYPGLCEHVVVGTFPSSFKGVAATRFFYMRGAQGELIARARSTWAFMDFRKGRLMRPDPELVKAYGTAEPLEMPDEERRVRVPAVPTSCEPLTVRLHQIDTNEHVNNGQYVQMALEVLPRELDPVSIRVDYRRAAVLDDTIYPMVGQEDGRFVVALNGSDGEPYAVVEFTSAA</sequence>
<feature type="domain" description="Acyl-ACP thioesterase-like C-terminal" evidence="9">
    <location>
        <begin position="164"/>
        <end position="216"/>
    </location>
</feature>
<comment type="similarity">
    <text evidence="1">Belongs to the acyl-ACP thioesterase family.</text>
</comment>
<dbReference type="PANTHER" id="PTHR31727:SF6">
    <property type="entry name" value="OLEOYL-ACYL CARRIER PROTEIN THIOESTERASE 1, CHLOROPLASTIC"/>
    <property type="match status" value="1"/>
</dbReference>
<name>A0A1Y3U4V9_9ACTN</name>
<dbReference type="InterPro" id="IPR029069">
    <property type="entry name" value="HotDog_dom_sf"/>
</dbReference>
<comment type="caution">
    <text evidence="10">The sequence shown here is derived from an EMBL/GenBank/DDBJ whole genome shotgun (WGS) entry which is preliminary data.</text>
</comment>
<dbReference type="SUPFAM" id="SSF54637">
    <property type="entry name" value="Thioesterase/thiol ester dehydrase-isomerase"/>
    <property type="match status" value="2"/>
</dbReference>
<gene>
    <name evidence="10" type="ORF">B5G21_03740</name>
</gene>
<keyword evidence="4" id="KW-0276">Fatty acid metabolism</keyword>
<evidence type="ECO:0000259" key="9">
    <source>
        <dbReference type="Pfam" id="PF20791"/>
    </source>
</evidence>
<dbReference type="RefSeq" id="WP_019128588.1">
    <property type="nucleotide sequence ID" value="NZ_NFHO01000003.1"/>
</dbReference>
<dbReference type="InterPro" id="IPR045023">
    <property type="entry name" value="FATA/B"/>
</dbReference>
<proteinExistence type="inferred from homology"/>
<dbReference type="GO" id="GO:0000036">
    <property type="term" value="F:acyl carrier activity"/>
    <property type="evidence" value="ECO:0007669"/>
    <property type="project" value="TreeGrafter"/>
</dbReference>
<evidence type="ECO:0000256" key="3">
    <source>
        <dbReference type="ARBA" id="ARBA00022801"/>
    </source>
</evidence>
<keyword evidence="7" id="KW-0275">Fatty acid biosynthesis</keyword>
<feature type="domain" description="Acyl-ACP thioesterase N-terminal hotdog" evidence="8">
    <location>
        <begin position="12"/>
        <end position="139"/>
    </location>
</feature>
<keyword evidence="2" id="KW-0444">Lipid biosynthesis</keyword>
<dbReference type="STRING" id="1118060.GCA_000311845_01292"/>